<dbReference type="EMBL" id="MGFQ01000024">
    <property type="protein sequence ID" value="OGM09230.1"/>
    <property type="molecule type" value="Genomic_DNA"/>
</dbReference>
<dbReference type="Proteomes" id="UP000176939">
    <property type="component" value="Unassembled WGS sequence"/>
</dbReference>
<evidence type="ECO:0000313" key="2">
    <source>
        <dbReference type="Proteomes" id="UP000176939"/>
    </source>
</evidence>
<name>A0A1F7X2B3_9BACT</name>
<reference evidence="1 2" key="1">
    <citation type="journal article" date="2016" name="Nat. Commun.">
        <title>Thousands of microbial genomes shed light on interconnected biogeochemical processes in an aquifer system.</title>
        <authorList>
            <person name="Anantharaman K."/>
            <person name="Brown C.T."/>
            <person name="Hug L.A."/>
            <person name="Sharon I."/>
            <person name="Castelle C.J."/>
            <person name="Probst A.J."/>
            <person name="Thomas B.C."/>
            <person name="Singh A."/>
            <person name="Wilkins M.J."/>
            <person name="Karaoz U."/>
            <person name="Brodie E.L."/>
            <person name="Williams K.H."/>
            <person name="Hubbard S.S."/>
            <person name="Banfield J.F."/>
        </authorList>
    </citation>
    <scope>NUCLEOTIDE SEQUENCE [LARGE SCALE GENOMIC DNA]</scope>
</reference>
<dbReference type="AlphaFoldDB" id="A0A1F7X2B3"/>
<sequence length="60" mass="7066">MKSRDEIKSNLRDWMTSTCQLTKAKFNNVTVSDISFMWRSQFGIKMTDAWVRKALYGKKS</sequence>
<comment type="caution">
    <text evidence="1">The sequence shown here is derived from an EMBL/GenBank/DDBJ whole genome shotgun (WGS) entry which is preliminary data.</text>
</comment>
<gene>
    <name evidence="1" type="ORF">A2Z67_04805</name>
</gene>
<accession>A0A1F7X2B3</accession>
<protein>
    <submittedName>
        <fullName evidence="1">Uncharacterized protein</fullName>
    </submittedName>
</protein>
<organism evidence="1 2">
    <name type="scientific">Candidatus Woesebacteria bacterium RBG_13_36_22</name>
    <dbReference type="NCBI Taxonomy" id="1802478"/>
    <lineage>
        <taxon>Bacteria</taxon>
        <taxon>Candidatus Woeseibacteriota</taxon>
    </lineage>
</organism>
<evidence type="ECO:0000313" key="1">
    <source>
        <dbReference type="EMBL" id="OGM09230.1"/>
    </source>
</evidence>
<proteinExistence type="predicted"/>